<dbReference type="OrthoDB" id="10250282at2759"/>
<proteinExistence type="predicted"/>
<dbReference type="GO" id="GO:0016811">
    <property type="term" value="F:hydrolase activity, acting on carbon-nitrogen (but not peptide) bonds, in linear amides"/>
    <property type="evidence" value="ECO:0007669"/>
    <property type="project" value="InterPro"/>
</dbReference>
<name>A0A2R5G2E1_9STRA</name>
<dbReference type="PROSITE" id="PS50263">
    <property type="entry name" value="CN_HYDROLASE"/>
    <property type="match status" value="1"/>
</dbReference>
<evidence type="ECO:0000313" key="3">
    <source>
        <dbReference type="EMBL" id="GBG24489.1"/>
    </source>
</evidence>
<organism evidence="3 4">
    <name type="scientific">Hondaea fermentalgiana</name>
    <dbReference type="NCBI Taxonomy" id="2315210"/>
    <lineage>
        <taxon>Eukaryota</taxon>
        <taxon>Sar</taxon>
        <taxon>Stramenopiles</taxon>
        <taxon>Bigyra</taxon>
        <taxon>Labyrinthulomycetes</taxon>
        <taxon>Thraustochytrida</taxon>
        <taxon>Thraustochytriidae</taxon>
        <taxon>Hondaea</taxon>
    </lineage>
</organism>
<dbReference type="AlphaFoldDB" id="A0A2R5G2E1"/>
<sequence>MCSSRDKKANLDVVRRLTREAKQGGAGLVCFPEAFEFMGRPGTKDSLEAAELLTGPTMGALKDIAKEQNIWMSLGGFHERLAGREAEEAPGKIANTHCIINAHGDIVKAYRKIHLFDVDVDGGFRESDSTLAGDAVAIVKDTPVGTLGVTTCYDMRFPELYSILRDQGADVILAPSAFMPTTGKAHWHVLLRARAIETQTYVVAAAQTGVHNAEDTEVPRKRESFGHSLIVDPYGAVVCDLETNPEAIGMVDIDVNRMQEIRRAMPIPLHRLQSANVLASARAATNATNV</sequence>
<evidence type="ECO:0000256" key="1">
    <source>
        <dbReference type="ARBA" id="ARBA00022801"/>
    </source>
</evidence>
<dbReference type="Proteomes" id="UP000241890">
    <property type="component" value="Unassembled WGS sequence"/>
</dbReference>
<evidence type="ECO:0000313" key="4">
    <source>
        <dbReference type="Proteomes" id="UP000241890"/>
    </source>
</evidence>
<gene>
    <name evidence="3" type="ORF">FCC1311_007072</name>
</gene>
<dbReference type="SUPFAM" id="SSF56317">
    <property type="entry name" value="Carbon-nitrogen hydrolase"/>
    <property type="match status" value="1"/>
</dbReference>
<dbReference type="PANTHER" id="PTHR23088:SF27">
    <property type="entry name" value="DEAMINATED GLUTATHIONE AMIDASE"/>
    <property type="match status" value="1"/>
</dbReference>
<dbReference type="PANTHER" id="PTHR23088">
    <property type="entry name" value="NITRILASE-RELATED"/>
    <property type="match status" value="1"/>
</dbReference>
<dbReference type="CDD" id="cd07572">
    <property type="entry name" value="nit"/>
    <property type="match status" value="1"/>
</dbReference>
<dbReference type="Pfam" id="PF00795">
    <property type="entry name" value="CN_hydrolase"/>
    <property type="match status" value="1"/>
</dbReference>
<protein>
    <submittedName>
        <fullName evidence="3">Omega-amidase NIT2</fullName>
    </submittedName>
</protein>
<keyword evidence="1" id="KW-0378">Hydrolase</keyword>
<evidence type="ECO:0000259" key="2">
    <source>
        <dbReference type="PROSITE" id="PS50263"/>
    </source>
</evidence>
<dbReference type="InterPro" id="IPR001110">
    <property type="entry name" value="UPF0012_CS"/>
</dbReference>
<comment type="caution">
    <text evidence="3">The sequence shown here is derived from an EMBL/GenBank/DDBJ whole genome shotgun (WGS) entry which is preliminary data.</text>
</comment>
<feature type="domain" description="CN hydrolase" evidence="2">
    <location>
        <begin position="1"/>
        <end position="255"/>
    </location>
</feature>
<dbReference type="EMBL" id="BEYU01000006">
    <property type="protein sequence ID" value="GBG24489.1"/>
    <property type="molecule type" value="Genomic_DNA"/>
</dbReference>
<reference evidence="3 4" key="1">
    <citation type="submission" date="2017-12" db="EMBL/GenBank/DDBJ databases">
        <title>Sequencing, de novo assembly and annotation of complete genome of a new Thraustochytrid species, strain FCC1311.</title>
        <authorList>
            <person name="Sedici K."/>
            <person name="Godart F."/>
            <person name="Aiese Cigliano R."/>
            <person name="Sanseverino W."/>
            <person name="Barakat M."/>
            <person name="Ortet P."/>
            <person name="Marechal E."/>
            <person name="Cagnac O."/>
            <person name="Amato A."/>
        </authorList>
    </citation>
    <scope>NUCLEOTIDE SEQUENCE [LARGE SCALE GENOMIC DNA]</scope>
</reference>
<accession>A0A2R5G2E1</accession>
<dbReference type="InterPro" id="IPR045254">
    <property type="entry name" value="Nit1/2_C-N_Hydrolase"/>
</dbReference>
<dbReference type="PROSITE" id="PS01227">
    <property type="entry name" value="UPF0012"/>
    <property type="match status" value="1"/>
</dbReference>
<dbReference type="InterPro" id="IPR036526">
    <property type="entry name" value="C-N_Hydrolase_sf"/>
</dbReference>
<keyword evidence="4" id="KW-1185">Reference proteome</keyword>
<dbReference type="InParanoid" id="A0A2R5G2E1"/>
<dbReference type="Gene3D" id="3.60.110.10">
    <property type="entry name" value="Carbon-nitrogen hydrolase"/>
    <property type="match status" value="1"/>
</dbReference>
<dbReference type="InterPro" id="IPR003010">
    <property type="entry name" value="C-N_Hydrolase"/>
</dbReference>